<comment type="subcellular location">
    <subcellularLocation>
        <location evidence="2">Mitochondrion outer membrane</location>
        <topology evidence="2">Single-pass membrane protein</topology>
    </subcellularLocation>
</comment>
<dbReference type="OrthoDB" id="432685at2759"/>
<keyword evidence="5" id="KW-0812">Transmembrane</keyword>
<keyword evidence="11" id="KW-0496">Mitochondrion</keyword>
<dbReference type="InterPro" id="IPR001834">
    <property type="entry name" value="CBR-like"/>
</dbReference>
<evidence type="ECO:0000256" key="3">
    <source>
        <dbReference type="ARBA" id="ARBA00006105"/>
    </source>
</evidence>
<dbReference type="FunFam" id="3.40.50.80:FF:000009">
    <property type="entry name" value="NADH-cytochrome b5 reductase"/>
    <property type="match status" value="1"/>
</dbReference>
<dbReference type="GO" id="GO:0090524">
    <property type="term" value="F:cytochrome-b5 reductase activity, acting on NADH"/>
    <property type="evidence" value="ECO:0007669"/>
    <property type="project" value="UniProtKB-EC"/>
</dbReference>
<feature type="binding site" evidence="15">
    <location>
        <position position="158"/>
    </location>
    <ligand>
        <name>FAD</name>
        <dbReference type="ChEBI" id="CHEBI:57692"/>
    </ligand>
</feature>
<comment type="caution">
    <text evidence="18">The sequence shown here is derived from an EMBL/GenBank/DDBJ whole genome shotgun (WGS) entry which is preliminary data.</text>
</comment>
<evidence type="ECO:0000256" key="4">
    <source>
        <dbReference type="ARBA" id="ARBA00022630"/>
    </source>
</evidence>
<keyword evidence="9 16" id="KW-0560">Oxidoreductase</keyword>
<comment type="function">
    <text evidence="13">May mediate the reduction of outer membrane cytochrome b5.</text>
</comment>
<evidence type="ECO:0000313" key="19">
    <source>
        <dbReference type="Proteomes" id="UP000799772"/>
    </source>
</evidence>
<evidence type="ECO:0000256" key="8">
    <source>
        <dbReference type="ARBA" id="ARBA00022989"/>
    </source>
</evidence>
<evidence type="ECO:0000256" key="15">
    <source>
        <dbReference type="PIRSR" id="PIRSR601834-1"/>
    </source>
</evidence>
<feature type="binding site" evidence="15">
    <location>
        <position position="207"/>
    </location>
    <ligand>
        <name>FAD</name>
        <dbReference type="ChEBI" id="CHEBI:57692"/>
    </ligand>
</feature>
<keyword evidence="19" id="KW-1185">Reference proteome</keyword>
<name>A0A9P4IM09_9PEZI</name>
<keyword evidence="8" id="KW-1133">Transmembrane helix</keyword>
<evidence type="ECO:0000256" key="5">
    <source>
        <dbReference type="ARBA" id="ARBA00022692"/>
    </source>
</evidence>
<evidence type="ECO:0000256" key="12">
    <source>
        <dbReference type="ARBA" id="ARBA00023136"/>
    </source>
</evidence>
<feature type="binding site" evidence="15">
    <location>
        <position position="165"/>
    </location>
    <ligand>
        <name>FAD</name>
        <dbReference type="ChEBI" id="CHEBI:57692"/>
    </ligand>
</feature>
<dbReference type="InterPro" id="IPR017938">
    <property type="entry name" value="Riboflavin_synthase-like_b-brl"/>
</dbReference>
<evidence type="ECO:0000256" key="1">
    <source>
        <dbReference type="ARBA" id="ARBA00001974"/>
    </source>
</evidence>
<dbReference type="InterPro" id="IPR017927">
    <property type="entry name" value="FAD-bd_FR_type"/>
</dbReference>
<dbReference type="CDD" id="cd06183">
    <property type="entry name" value="cyt_b5_reduct_like"/>
    <property type="match status" value="1"/>
</dbReference>
<feature type="binding site" evidence="15">
    <location>
        <position position="140"/>
    </location>
    <ligand>
        <name>FAD</name>
        <dbReference type="ChEBI" id="CHEBI:57692"/>
    </ligand>
</feature>
<dbReference type="Pfam" id="PF00970">
    <property type="entry name" value="FAD_binding_6"/>
    <property type="match status" value="1"/>
</dbReference>
<evidence type="ECO:0000313" key="18">
    <source>
        <dbReference type="EMBL" id="KAF2100907.1"/>
    </source>
</evidence>
<evidence type="ECO:0000256" key="10">
    <source>
        <dbReference type="ARBA" id="ARBA00023027"/>
    </source>
</evidence>
<dbReference type="GO" id="GO:0006696">
    <property type="term" value="P:ergosterol biosynthetic process"/>
    <property type="evidence" value="ECO:0007669"/>
    <property type="project" value="TreeGrafter"/>
</dbReference>
<dbReference type="Gene3D" id="3.40.50.80">
    <property type="entry name" value="Nucleotide-binding domain of ferredoxin-NADP reductase (FNR) module"/>
    <property type="match status" value="1"/>
</dbReference>
<dbReference type="PRINTS" id="PR00371">
    <property type="entry name" value="FPNCR"/>
</dbReference>
<dbReference type="InterPro" id="IPR001433">
    <property type="entry name" value="OxRdtase_FAD/NAD-bd"/>
</dbReference>
<comment type="catalytic activity">
    <reaction evidence="14 16">
        <text>2 Fe(III)-[cytochrome b5] + NADH = 2 Fe(II)-[cytochrome b5] + NAD(+) + H(+)</text>
        <dbReference type="Rhea" id="RHEA:46680"/>
        <dbReference type="Rhea" id="RHEA-COMP:10438"/>
        <dbReference type="Rhea" id="RHEA-COMP:10439"/>
        <dbReference type="ChEBI" id="CHEBI:15378"/>
        <dbReference type="ChEBI" id="CHEBI:29033"/>
        <dbReference type="ChEBI" id="CHEBI:29034"/>
        <dbReference type="ChEBI" id="CHEBI:57540"/>
        <dbReference type="ChEBI" id="CHEBI:57945"/>
        <dbReference type="EC" id="1.6.2.2"/>
    </reaction>
</comment>
<keyword evidence="6" id="KW-1000">Mitochondrion outer membrane</keyword>
<feature type="binding site" evidence="15">
    <location>
        <position position="139"/>
    </location>
    <ligand>
        <name>FAD</name>
        <dbReference type="ChEBI" id="CHEBI:57692"/>
    </ligand>
</feature>
<dbReference type="PROSITE" id="PS51384">
    <property type="entry name" value="FAD_FR"/>
    <property type="match status" value="1"/>
</dbReference>
<evidence type="ECO:0000256" key="7">
    <source>
        <dbReference type="ARBA" id="ARBA00022827"/>
    </source>
</evidence>
<evidence type="ECO:0000256" key="13">
    <source>
        <dbReference type="ARBA" id="ARBA00037464"/>
    </source>
</evidence>
<dbReference type="GO" id="GO:0005741">
    <property type="term" value="C:mitochondrial outer membrane"/>
    <property type="evidence" value="ECO:0007669"/>
    <property type="project" value="UniProtKB-SubCell"/>
</dbReference>
<feature type="binding site" evidence="15">
    <location>
        <position position="156"/>
    </location>
    <ligand>
        <name>FAD</name>
        <dbReference type="ChEBI" id="CHEBI:57692"/>
    </ligand>
</feature>
<comment type="cofactor">
    <cofactor evidence="1 15 16">
        <name>FAD</name>
        <dbReference type="ChEBI" id="CHEBI:57692"/>
    </cofactor>
</comment>
<evidence type="ECO:0000256" key="9">
    <source>
        <dbReference type="ARBA" id="ARBA00023002"/>
    </source>
</evidence>
<dbReference type="Gene3D" id="2.40.30.10">
    <property type="entry name" value="Translation factors"/>
    <property type="match status" value="1"/>
</dbReference>
<keyword evidence="10 16" id="KW-0520">NAD</keyword>
<feature type="binding site" evidence="15">
    <location>
        <position position="141"/>
    </location>
    <ligand>
        <name>FAD</name>
        <dbReference type="ChEBI" id="CHEBI:57692"/>
    </ligand>
</feature>
<evidence type="ECO:0000256" key="6">
    <source>
        <dbReference type="ARBA" id="ARBA00022787"/>
    </source>
</evidence>
<evidence type="ECO:0000256" key="11">
    <source>
        <dbReference type="ARBA" id="ARBA00023128"/>
    </source>
</evidence>
<keyword evidence="4 15" id="KW-0285">Flavoprotein</keyword>
<dbReference type="PANTHER" id="PTHR19370">
    <property type="entry name" value="NADH-CYTOCHROME B5 REDUCTASE"/>
    <property type="match status" value="1"/>
</dbReference>
<keyword evidence="12" id="KW-0472">Membrane</keyword>
<dbReference type="InterPro" id="IPR039261">
    <property type="entry name" value="FNR_nucleotide-bd"/>
</dbReference>
<dbReference type="PRINTS" id="PR00406">
    <property type="entry name" value="CYTB5RDTASE"/>
</dbReference>
<evidence type="ECO:0000259" key="17">
    <source>
        <dbReference type="PROSITE" id="PS51384"/>
    </source>
</evidence>
<dbReference type="AlphaFoldDB" id="A0A9P4IM09"/>
<feature type="domain" description="FAD-binding FR-type" evidence="17">
    <location>
        <begin position="85"/>
        <end position="190"/>
    </location>
</feature>
<accession>A0A9P4IM09</accession>
<evidence type="ECO:0000256" key="14">
    <source>
        <dbReference type="ARBA" id="ARBA00047682"/>
    </source>
</evidence>
<comment type="similarity">
    <text evidence="3 16">Belongs to the flavoprotein pyridine nucleotide cytochrome reductase family.</text>
</comment>
<gene>
    <name evidence="18" type="ORF">NA57DRAFT_37343</name>
</gene>
<sequence length="337" mass="37540">MFSRSIFRPARQLSQHVRRYATEPPKPSSNNTIIYGGLAAAAGVGAYYYLSGSPKAKEAVDSAKDKATSIANKADAPKTFKGGDQGFVSLVLDSVEEINHNTKKFRFHLDDDNAVSGLHIASALLTKFKGPEMEKPVIRPYTPVSDEDAQGHIDFIIKRYEKGPMSEHLHSLSPGQSLEFKGPIPKYPWSTNKHEHIALIAGGTGITPMYQLCRAIFNNPEDKTKVTLVFGNISEKDILLKRELEELENTYPQRFRAFYVLDNPPEGWRQGKGFVTQELLKTVLPEPKEGDKVKVFVCGPPGMYKAISGMKKSPADQGELDGFLKQLGYEKDQVYKF</sequence>
<proteinExistence type="inferred from homology"/>
<evidence type="ECO:0000256" key="16">
    <source>
        <dbReference type="RuleBase" id="RU361226"/>
    </source>
</evidence>
<feature type="binding site" evidence="15">
    <location>
        <position position="166"/>
    </location>
    <ligand>
        <name>FAD</name>
        <dbReference type="ChEBI" id="CHEBI:57692"/>
    </ligand>
</feature>
<evidence type="ECO:0000256" key="2">
    <source>
        <dbReference type="ARBA" id="ARBA00004572"/>
    </source>
</evidence>
<reference evidence="18" key="1">
    <citation type="journal article" date="2020" name="Stud. Mycol.">
        <title>101 Dothideomycetes genomes: a test case for predicting lifestyles and emergence of pathogens.</title>
        <authorList>
            <person name="Haridas S."/>
            <person name="Albert R."/>
            <person name="Binder M."/>
            <person name="Bloem J."/>
            <person name="Labutti K."/>
            <person name="Salamov A."/>
            <person name="Andreopoulos B."/>
            <person name="Baker S."/>
            <person name="Barry K."/>
            <person name="Bills G."/>
            <person name="Bluhm B."/>
            <person name="Cannon C."/>
            <person name="Castanera R."/>
            <person name="Culley D."/>
            <person name="Daum C."/>
            <person name="Ezra D."/>
            <person name="Gonzalez J."/>
            <person name="Henrissat B."/>
            <person name="Kuo A."/>
            <person name="Liang C."/>
            <person name="Lipzen A."/>
            <person name="Lutzoni F."/>
            <person name="Magnuson J."/>
            <person name="Mondo S."/>
            <person name="Nolan M."/>
            <person name="Ohm R."/>
            <person name="Pangilinan J."/>
            <person name="Park H.-J."/>
            <person name="Ramirez L."/>
            <person name="Alfaro M."/>
            <person name="Sun H."/>
            <person name="Tritt A."/>
            <person name="Yoshinaga Y."/>
            <person name="Zwiers L.-H."/>
            <person name="Turgeon B."/>
            <person name="Goodwin S."/>
            <person name="Spatafora J."/>
            <person name="Crous P."/>
            <person name="Grigoriev I."/>
        </authorList>
    </citation>
    <scope>NUCLEOTIDE SEQUENCE</scope>
    <source>
        <strain evidence="18">CBS 133067</strain>
    </source>
</reference>
<dbReference type="SUPFAM" id="SSF52343">
    <property type="entry name" value="Ferredoxin reductase-like, C-terminal NADP-linked domain"/>
    <property type="match status" value="1"/>
</dbReference>
<protein>
    <recommendedName>
        <fullName evidence="16">NADH-cytochrome b5 reductase</fullName>
        <ecNumber evidence="16">1.6.2.2</ecNumber>
    </recommendedName>
</protein>
<dbReference type="InterPro" id="IPR001709">
    <property type="entry name" value="Flavoprot_Pyr_Nucl_cyt_Rdtase"/>
</dbReference>
<dbReference type="InterPro" id="IPR008333">
    <property type="entry name" value="Cbr1-like_FAD-bd_dom"/>
</dbReference>
<organism evidence="18 19">
    <name type="scientific">Rhizodiscina lignyota</name>
    <dbReference type="NCBI Taxonomy" id="1504668"/>
    <lineage>
        <taxon>Eukaryota</taxon>
        <taxon>Fungi</taxon>
        <taxon>Dikarya</taxon>
        <taxon>Ascomycota</taxon>
        <taxon>Pezizomycotina</taxon>
        <taxon>Dothideomycetes</taxon>
        <taxon>Pleosporomycetidae</taxon>
        <taxon>Aulographales</taxon>
        <taxon>Rhizodiscinaceae</taxon>
        <taxon>Rhizodiscina</taxon>
    </lineage>
</organism>
<dbReference type="SUPFAM" id="SSF63380">
    <property type="entry name" value="Riboflavin synthase domain-like"/>
    <property type="match status" value="1"/>
</dbReference>
<dbReference type="FunFam" id="2.40.30.10:FF:000032">
    <property type="entry name" value="NADH-cytochrome b5 reductase"/>
    <property type="match status" value="1"/>
</dbReference>
<dbReference type="PANTHER" id="PTHR19370:SF171">
    <property type="entry name" value="NADH-CYTOCHROME B5 REDUCTASE 2"/>
    <property type="match status" value="1"/>
</dbReference>
<dbReference type="Pfam" id="PF00175">
    <property type="entry name" value="NAD_binding_1"/>
    <property type="match status" value="1"/>
</dbReference>
<dbReference type="EC" id="1.6.2.2" evidence="16"/>
<dbReference type="Proteomes" id="UP000799772">
    <property type="component" value="Unassembled WGS sequence"/>
</dbReference>
<keyword evidence="7 15" id="KW-0274">FAD</keyword>
<dbReference type="EMBL" id="ML978124">
    <property type="protein sequence ID" value="KAF2100907.1"/>
    <property type="molecule type" value="Genomic_DNA"/>
</dbReference>